<evidence type="ECO:0000256" key="1">
    <source>
        <dbReference type="ARBA" id="ARBA00004651"/>
    </source>
</evidence>
<dbReference type="GO" id="GO:0005886">
    <property type="term" value="C:plasma membrane"/>
    <property type="evidence" value="ECO:0007669"/>
    <property type="project" value="UniProtKB-SubCell"/>
</dbReference>
<keyword evidence="13" id="KW-1185">Reference proteome</keyword>
<dbReference type="InterPro" id="IPR023214">
    <property type="entry name" value="HAD_sf"/>
</dbReference>
<keyword evidence="10" id="KW-1003">Cell membrane</keyword>
<dbReference type="GO" id="GO:0043682">
    <property type="term" value="F:P-type divalent copper transporter activity"/>
    <property type="evidence" value="ECO:0007669"/>
    <property type="project" value="TreeGrafter"/>
</dbReference>
<feature type="domain" description="P-type ATPase A" evidence="11">
    <location>
        <begin position="247"/>
        <end position="347"/>
    </location>
</feature>
<dbReference type="InterPro" id="IPR023298">
    <property type="entry name" value="ATPase_P-typ_TM_dom_sf"/>
</dbReference>
<dbReference type="Pfam" id="PF00122">
    <property type="entry name" value="E1-E2_ATPase"/>
    <property type="match status" value="1"/>
</dbReference>
<dbReference type="SUPFAM" id="SSF56784">
    <property type="entry name" value="HAD-like"/>
    <property type="match status" value="1"/>
</dbReference>
<dbReference type="InterPro" id="IPR023299">
    <property type="entry name" value="ATPase_P-typ_cyto_dom_N"/>
</dbReference>
<dbReference type="SUPFAM" id="SSF81653">
    <property type="entry name" value="Calcium ATPase, transduction domain A"/>
    <property type="match status" value="1"/>
</dbReference>
<keyword evidence="8 10" id="KW-1133">Transmembrane helix</keyword>
<dbReference type="PANTHER" id="PTHR43520:SF8">
    <property type="entry name" value="P-TYPE CU(+) TRANSPORTER"/>
    <property type="match status" value="1"/>
</dbReference>
<accession>F2N7B5</accession>
<dbReference type="InterPro" id="IPR008250">
    <property type="entry name" value="ATPase_P-typ_transduc_dom_A_sf"/>
</dbReference>
<evidence type="ECO:0000256" key="2">
    <source>
        <dbReference type="ARBA" id="ARBA00006024"/>
    </source>
</evidence>
<feature type="transmembrane region" description="Helical" evidence="10">
    <location>
        <begin position="732"/>
        <end position="749"/>
    </location>
</feature>
<dbReference type="SFLD" id="SFLDF00027">
    <property type="entry name" value="p-type_atpase"/>
    <property type="match status" value="1"/>
</dbReference>
<evidence type="ECO:0000313" key="12">
    <source>
        <dbReference type="EMBL" id="AEB06590.1"/>
    </source>
</evidence>
<dbReference type="SUPFAM" id="SSF81665">
    <property type="entry name" value="Calcium ATPase, transmembrane domain M"/>
    <property type="match status" value="1"/>
</dbReference>
<comment type="similarity">
    <text evidence="2 10">Belongs to the cation transport ATPase (P-type) (TC 3.A.3) family. Type IB subfamily.</text>
</comment>
<evidence type="ECO:0000256" key="8">
    <source>
        <dbReference type="ARBA" id="ARBA00022989"/>
    </source>
</evidence>
<keyword evidence="9 10" id="KW-0472">Membrane</keyword>
<dbReference type="eggNOG" id="COG2217">
    <property type="taxonomic scope" value="Bacteria"/>
</dbReference>
<gene>
    <name evidence="12" type="ordered locus">Corgl_0472</name>
</gene>
<dbReference type="Proteomes" id="UP000006851">
    <property type="component" value="Chromosome"/>
</dbReference>
<dbReference type="SFLD" id="SFLDG00002">
    <property type="entry name" value="C1.7:_P-type_atpase_like"/>
    <property type="match status" value="1"/>
</dbReference>
<name>F2N7B5_CORGP</name>
<keyword evidence="7" id="KW-1278">Translocase</keyword>
<dbReference type="AlphaFoldDB" id="F2N7B5"/>
<organism evidence="12 13">
    <name type="scientific">Coriobacterium glomerans (strain ATCC 49209 / DSM 20642 / JCM 10262 / PW2)</name>
    <dbReference type="NCBI Taxonomy" id="700015"/>
    <lineage>
        <taxon>Bacteria</taxon>
        <taxon>Bacillati</taxon>
        <taxon>Actinomycetota</taxon>
        <taxon>Coriobacteriia</taxon>
        <taxon>Coriobacteriales</taxon>
        <taxon>Coriobacteriaceae</taxon>
        <taxon>Coriobacterium</taxon>
    </lineage>
</organism>
<dbReference type="Gene3D" id="3.40.1110.10">
    <property type="entry name" value="Calcium-transporting ATPase, cytoplasmic domain N"/>
    <property type="match status" value="1"/>
</dbReference>
<dbReference type="Gene3D" id="3.40.50.1000">
    <property type="entry name" value="HAD superfamily/HAD-like"/>
    <property type="match status" value="1"/>
</dbReference>
<evidence type="ECO:0000256" key="6">
    <source>
        <dbReference type="ARBA" id="ARBA00022840"/>
    </source>
</evidence>
<dbReference type="GO" id="GO:0005507">
    <property type="term" value="F:copper ion binding"/>
    <property type="evidence" value="ECO:0007669"/>
    <property type="project" value="TreeGrafter"/>
</dbReference>
<protein>
    <submittedName>
        <fullName evidence="12">Heavy metal translocating P-type ATPase</fullName>
    </submittedName>
</protein>
<dbReference type="PROSITE" id="PS01229">
    <property type="entry name" value="COF_2"/>
    <property type="match status" value="1"/>
</dbReference>
<dbReference type="NCBIfam" id="TIGR01525">
    <property type="entry name" value="ATPase-IB_hvy"/>
    <property type="match status" value="1"/>
</dbReference>
<evidence type="ECO:0000256" key="3">
    <source>
        <dbReference type="ARBA" id="ARBA00022692"/>
    </source>
</evidence>
<dbReference type="InterPro" id="IPR001757">
    <property type="entry name" value="P_typ_ATPase"/>
</dbReference>
<feature type="transmembrane region" description="Helical" evidence="10">
    <location>
        <begin position="176"/>
        <end position="197"/>
    </location>
</feature>
<dbReference type="GO" id="GO:0055070">
    <property type="term" value="P:copper ion homeostasis"/>
    <property type="evidence" value="ECO:0007669"/>
    <property type="project" value="TreeGrafter"/>
</dbReference>
<feature type="transmembrane region" description="Helical" evidence="10">
    <location>
        <begin position="209"/>
        <end position="229"/>
    </location>
</feature>
<keyword evidence="5 10" id="KW-0547">Nucleotide-binding</keyword>
<proteinExistence type="inferred from homology"/>
<evidence type="ECO:0000256" key="7">
    <source>
        <dbReference type="ARBA" id="ARBA00022967"/>
    </source>
</evidence>
<evidence type="ECO:0000256" key="9">
    <source>
        <dbReference type="ARBA" id="ARBA00023136"/>
    </source>
</evidence>
<dbReference type="EMBL" id="CP002628">
    <property type="protein sequence ID" value="AEB06590.1"/>
    <property type="molecule type" value="Genomic_DNA"/>
</dbReference>
<dbReference type="InterPro" id="IPR059000">
    <property type="entry name" value="ATPase_P-type_domA"/>
</dbReference>
<dbReference type="InterPro" id="IPR036412">
    <property type="entry name" value="HAD-like_sf"/>
</dbReference>
<keyword evidence="6 10" id="KW-0067">ATP-binding</keyword>
<dbReference type="PROSITE" id="PS00154">
    <property type="entry name" value="ATPASE_E1_E2"/>
    <property type="match status" value="1"/>
</dbReference>
<dbReference type="GO" id="GO:0016887">
    <property type="term" value="F:ATP hydrolysis activity"/>
    <property type="evidence" value="ECO:0007669"/>
    <property type="project" value="InterPro"/>
</dbReference>
<feature type="transmembrane region" description="Helical" evidence="10">
    <location>
        <begin position="709"/>
        <end position="726"/>
    </location>
</feature>
<keyword evidence="4 10" id="KW-0479">Metal-binding</keyword>
<dbReference type="InterPro" id="IPR018303">
    <property type="entry name" value="ATPase_P-typ_P_site"/>
</dbReference>
<evidence type="ECO:0000256" key="5">
    <source>
        <dbReference type="ARBA" id="ARBA00022741"/>
    </source>
</evidence>
<evidence type="ECO:0000259" key="11">
    <source>
        <dbReference type="Pfam" id="PF00122"/>
    </source>
</evidence>
<evidence type="ECO:0000256" key="4">
    <source>
        <dbReference type="ARBA" id="ARBA00022723"/>
    </source>
</evidence>
<dbReference type="KEGG" id="cgo:Corgl_0472"/>
<dbReference type="InterPro" id="IPR044492">
    <property type="entry name" value="P_typ_ATPase_HD_dom"/>
</dbReference>
<dbReference type="SFLD" id="SFLDS00003">
    <property type="entry name" value="Haloacid_Dehalogenase"/>
    <property type="match status" value="1"/>
</dbReference>
<dbReference type="Pfam" id="PF00702">
    <property type="entry name" value="Hydrolase"/>
    <property type="match status" value="1"/>
</dbReference>
<dbReference type="GO" id="GO:0005524">
    <property type="term" value="F:ATP binding"/>
    <property type="evidence" value="ECO:0007669"/>
    <property type="project" value="UniProtKB-UniRule"/>
</dbReference>
<feature type="transmembrane region" description="Helical" evidence="10">
    <location>
        <begin position="363"/>
        <end position="385"/>
    </location>
</feature>
<dbReference type="NCBIfam" id="TIGR01511">
    <property type="entry name" value="ATPase-IB1_Cu"/>
    <property type="match status" value="1"/>
</dbReference>
<keyword evidence="3 10" id="KW-0812">Transmembrane</keyword>
<evidence type="ECO:0000256" key="10">
    <source>
        <dbReference type="RuleBase" id="RU362081"/>
    </source>
</evidence>
<dbReference type="NCBIfam" id="TIGR01494">
    <property type="entry name" value="ATPase_P-type"/>
    <property type="match status" value="1"/>
</dbReference>
<feature type="transmembrane region" description="Helical" evidence="10">
    <location>
        <begin position="391"/>
        <end position="414"/>
    </location>
</feature>
<reference evidence="13" key="1">
    <citation type="journal article" date="2013" name="Stand. Genomic Sci.">
        <title>Complete genome sequence of Coriobacterium glomerans type strain (PW2(T)) from the midgut of Pyrrhocoris apterus L. (red soldier bug).</title>
        <authorList>
            <person name="Stackebrandt E."/>
            <person name="Zeytun A."/>
            <person name="Lapidus A."/>
            <person name="Nolan M."/>
            <person name="Lucas S."/>
            <person name="Hammon N."/>
            <person name="Deshpande S."/>
            <person name="Cheng J.F."/>
            <person name="Tapia R."/>
            <person name="Goodwin L.A."/>
            <person name="Pitluck S."/>
            <person name="Liolios K."/>
            <person name="Pagani I."/>
            <person name="Ivanova N."/>
            <person name="Mavromatis K."/>
            <person name="Mikhailova N."/>
            <person name="Huntemann M."/>
            <person name="Pati A."/>
            <person name="Chen A."/>
            <person name="Palaniappan K."/>
            <person name="Chang Y.J."/>
            <person name="Land M."/>
            <person name="Hauser L."/>
            <person name="Rohde M."/>
            <person name="Pukall R."/>
            <person name="Goker M."/>
            <person name="Detter J.C."/>
            <person name="Woyke T."/>
            <person name="Bristow J."/>
            <person name="Eisen J.A."/>
            <person name="Markowitz V."/>
            <person name="Hugenholtz P."/>
            <person name="Kyrpides N.C."/>
            <person name="Klenk H.P."/>
        </authorList>
    </citation>
    <scope>NUCLEOTIDE SEQUENCE</scope>
    <source>
        <strain evidence="13">ATCC 49209 / DSM 20642 / JCM 10262 / PW2</strain>
    </source>
</reference>
<dbReference type="PANTHER" id="PTHR43520">
    <property type="entry name" value="ATP7, ISOFORM B"/>
    <property type="match status" value="1"/>
</dbReference>
<dbReference type="InterPro" id="IPR027256">
    <property type="entry name" value="P-typ_ATPase_IB"/>
</dbReference>
<comment type="subcellular location">
    <subcellularLocation>
        <location evidence="1">Cell membrane</location>
        <topology evidence="1">Multi-pass membrane protein</topology>
    </subcellularLocation>
</comment>
<dbReference type="PRINTS" id="PR00943">
    <property type="entry name" value="CUATPASE"/>
</dbReference>
<dbReference type="PRINTS" id="PR00119">
    <property type="entry name" value="CATATPASE"/>
</dbReference>
<evidence type="ECO:0000313" key="13">
    <source>
        <dbReference type="Proteomes" id="UP000006851"/>
    </source>
</evidence>
<dbReference type="HOGENOM" id="CLU_001771_0_3_11"/>
<sequence>MRSNDVLGATGSYAGGTASVTCEDTVDLARIESSVRRCGFSLPRERVTIECGASPAGRTTALERLTADLREVFGVASVQRDHDRIDVELWPVGVRAAELLACARAGGIEARITAWDAREQEAAQDAQISELKRLVVAAVLTAPLMWNPAPWIQLALATAVEFGPGRVFWRGAWRSLLAGHLGMDVLVVISTLSVYAHSAWISLTAVSDIQLYFMSQCLLVTLILFGRYLEGIARGETMRSLRALITLQPRRAFVERAGGPREVDVDELVAGDELIVRSGERIAADGIVLAGELVVDESMLTGESAPQVRRASDEVSAGTLNRAGTGRVSVSALGARSRLGQIIEAVQRAQASRAPIQELADRIAGWFVPLVIGAGAATFAVWYLLAAPGQLALAILAACGVLIVACPCALGLATPTCVMVGTGRAAELGILFRDATQLQRACEITRIVFDKTGTLTYGAPEVSAVIPRAGFTQEELIALAAAAERDSSHPFADAIIKRAVGSERGAAALPMPASEFAERVGLGVEATVAGHRVAVGGRALMAELGVESARSRSSEPAAGIRSRVRVIVDGVLAGEILIADAVRGEAVSCVRELTAMGVRCVLATGDERRIAEAVGASIGVAEVRANVTPAGKEALVRELKEDGGRVAVVGDGVNDAPALAAADVSFAMGGGVDVARDAAGIVLVGGRLASVPRAIRLSGQVMRTVRGNLAWALAYNAGFVPLAAAGVVNPSLAAAAMSVSSIIVLMRSLRLRRARA</sequence>
<dbReference type="STRING" id="700015.Corgl_0472"/>
<dbReference type="NCBIfam" id="TIGR01512">
    <property type="entry name" value="ATPase-IB2_Cd"/>
    <property type="match status" value="1"/>
</dbReference>
<dbReference type="Gene3D" id="2.70.150.10">
    <property type="entry name" value="Calcium-transporting ATPase, cytoplasmic transduction domain A"/>
    <property type="match status" value="1"/>
</dbReference>